<dbReference type="OrthoDB" id="9794645at2"/>
<sequence length="370" mass="38920">MPARRFLYVIAGLIVLTLAAAFGWNIFQDRLMRTAFVPSVPFTAPSDAGAPDYAAASAWLARPDLPDDPSRFTVAGIARAARPEVAVFYVPPTSYMKRDRWNAPLDDADANQRLGLFASSQASAFNGMGAVWAPRYRQATLGAFLAGNADAAAAIDFAYRDVARAFDAFLAQIPASRPILLAGHSQGSLHLMRLMAEKVAGKPVAKRIVAAYVIGWPVSETADIPAMGLPGCTGPGQAGCVLSWQSYAEPADTHSVQAVYDATPGLTGAPRKGTPMLCVNPLTGAPGTAALPGANRGALVPDAELKGAELKPALVPARCDASGFLLIGAAPEGYSGYVLPGGNFHVFDYALFWANIRADAEARARTFLGR</sequence>
<comment type="caution">
    <text evidence="2">The sequence shown here is derived from an EMBL/GenBank/DDBJ whole genome shotgun (WGS) entry which is preliminary data.</text>
</comment>
<keyword evidence="1" id="KW-1133">Transmembrane helix</keyword>
<dbReference type="EMBL" id="MIPT01000001">
    <property type="protein sequence ID" value="OHT19221.1"/>
    <property type="molecule type" value="Genomic_DNA"/>
</dbReference>
<dbReference type="Pfam" id="PF11288">
    <property type="entry name" value="DUF3089"/>
    <property type="match status" value="1"/>
</dbReference>
<gene>
    <name evidence="2" type="ORF">BHE75_01204</name>
</gene>
<accession>A0A1S1HCQ4</accession>
<proteinExistence type="predicted"/>
<keyword evidence="3" id="KW-1185">Reference proteome</keyword>
<evidence type="ECO:0000313" key="3">
    <source>
        <dbReference type="Proteomes" id="UP000179467"/>
    </source>
</evidence>
<evidence type="ECO:0000313" key="2">
    <source>
        <dbReference type="EMBL" id="OHT19221.1"/>
    </source>
</evidence>
<evidence type="ECO:0008006" key="4">
    <source>
        <dbReference type="Google" id="ProtNLM"/>
    </source>
</evidence>
<keyword evidence="1" id="KW-0812">Transmembrane</keyword>
<keyword evidence="1" id="KW-0472">Membrane</keyword>
<protein>
    <recommendedName>
        <fullName evidence="4">DUF3089 domain-containing protein</fullName>
    </recommendedName>
</protein>
<evidence type="ECO:0000256" key="1">
    <source>
        <dbReference type="SAM" id="Phobius"/>
    </source>
</evidence>
<reference evidence="2 3" key="1">
    <citation type="submission" date="2016-09" db="EMBL/GenBank/DDBJ databases">
        <title>Metabolic pathway, cell adaptation mechanisms and a novel monoxygenase revealed through proteogenomic-transcription analysis of a Sphingomonas haloaromaticamans strain degrading the fungicide ortho-phenylphenol.</title>
        <authorList>
            <person name="Perruchon C."/>
            <person name="Papadopoulou E.S."/>
            <person name="Rousidou C."/>
            <person name="Vasileiadis S."/>
            <person name="Tanou G."/>
            <person name="Amoutzias G."/>
            <person name="Molassiotis A."/>
            <person name="Karpouzas D.G."/>
        </authorList>
    </citation>
    <scope>NUCLEOTIDE SEQUENCE [LARGE SCALE GENOMIC DNA]</scope>
    <source>
        <strain evidence="2 3">P3</strain>
    </source>
</reference>
<name>A0A1S1HCQ4_9SPHN</name>
<dbReference type="InterPro" id="IPR021440">
    <property type="entry name" value="DUF3089"/>
</dbReference>
<organism evidence="2 3">
    <name type="scientific">Edaphosphingomonas haloaromaticamans</name>
    <dbReference type="NCBI Taxonomy" id="653954"/>
    <lineage>
        <taxon>Bacteria</taxon>
        <taxon>Pseudomonadati</taxon>
        <taxon>Pseudomonadota</taxon>
        <taxon>Alphaproteobacteria</taxon>
        <taxon>Sphingomonadales</taxon>
        <taxon>Rhizorhabdaceae</taxon>
        <taxon>Edaphosphingomonas</taxon>
    </lineage>
</organism>
<dbReference type="InterPro" id="IPR029058">
    <property type="entry name" value="AB_hydrolase_fold"/>
</dbReference>
<feature type="transmembrane region" description="Helical" evidence="1">
    <location>
        <begin position="6"/>
        <end position="27"/>
    </location>
</feature>
<dbReference type="Proteomes" id="UP000179467">
    <property type="component" value="Unassembled WGS sequence"/>
</dbReference>
<dbReference type="AlphaFoldDB" id="A0A1S1HCQ4"/>
<dbReference type="SUPFAM" id="SSF53474">
    <property type="entry name" value="alpha/beta-Hydrolases"/>
    <property type="match status" value="1"/>
</dbReference>